<sequence length="1498" mass="167636">MEAEPLAKKKAAKKRKVFHKGSAKQSNSSLQSSRSPAVLGKQADASVAASTSESLKLTPVAPSQSSTFAGQHSDGRPSSAEKSGDGAPADGTVPQAPSLPAQLPFHFHWNVSCVRLESAQPHLPANWERAIVQRIEREWRRCRKEQEQAWVSNGNVPFELQRLAAGLGASSDELFARVCERTLSGWHVGEARDTRPAMPMKVVALDTIRGQAVQEEDLEALPAMGSTGSIWCHLTYDLSSDPLLQDLGYARGSDTTFSTLLFVYGLEATDSSEKSLCDVPCARMDHFDFALCFPPAPYPTYNLPVPEVDFPTLLGLEAGSDIMSDDWRTARAVLTWLFWDCFDEIFSPHATEIKLRDKPGRTLLPFGVHRRFDKKLKDCGDRAEALGCLLATMRPQPFQLPFRTTVTKEEADAHCEQHGGENVLLAAVEVAFQKAACEYNETLGGEGLPKQWLRSARQEVQERWPLHLESSDCKGRQMFHEVSSIPATCKLPCASKRLAVVHCKGIMRLSELGDSAARSRKLTHTSISADLATTNQTEVDGAELGEIVRTEIEDKEMDMTLDLSRWDDEGVMTVGDININDHVLIREVLLAVEQMETCAAVANSVRPGALLKESLRHQLSHLAHGLRAMQRASLKTQLRSVGLAVFESERLKPQNTLRAASLASRALRGMKGKRGLQLQKAVKAGASGLASALEVDDRDSEDLPVSQQGQQVMLLSAPEGILRKQAEARRMLRRVLPNRSNEFLGGFTPSQFDQGGPLQQYWSETIQKPYHYRPYFCSAVSEADPSSLLSPSERRYLVKCLVTDPLVDTKLPDGRSSHMPGGANLDPRELRADDIIEGGLVNLQSSAGLLQLANGFIFPWRAKGWRYFIPLRRCDTALVLRHFGPKTASYFEFLETYSSFLFMASVAGIFAELAGPPNAEAEFAIWKIIRPSFGICMCIWGACFCIFWRRRAAQLAFSWANGWIEEGDDLRSSSTIQGLAQVRPEFASRWRQNFEKAGMNKQEETLDALRAVLRAPSSSVHFGNRALRHDIAHFDETCYQGKFAQLWRSLFAYAASGCFIVLACGATYGTLAANYVLGLSNSTLGYMVMGFTTSVFVPLLNTLHHAVVIFTNEYQLFRQDSDKERDLFDRLFVFALFNTYNSLLWIAFAERNMEQLRVQVMFIMVFSRAIVNNMLEFYWLLWMKQIREAAANMDPRHAEKTIWRRMLVVLTGDFHDEVTDAARSQHGPEGWMLDQLADQLTRDTSFEQVKETIELVIQYGLVMMFTLAFPLTPLIALIDCNIEKRLDAFKIVRLQRSPEPRMVVGLGQPFRAFVFVTALGLLVSGLMLYFTEYAGEKCTRCTMFGNCGSCGGTGVDLILPNVSLELRLFLLSAGEHLLLILMFIFFSFSPISTRVLQEQYRQKLYENRLQLEAASEGQMSLSTVHPSLQGQDFKELRDGDPLFMTFDGDVQTFDRKERKVPEKYESVFALFVNEAAYYEKKTALMLVSRAEASFSKVV</sequence>
<evidence type="ECO:0000259" key="8">
    <source>
        <dbReference type="Pfam" id="PF04952"/>
    </source>
</evidence>
<feature type="transmembrane region" description="Helical" evidence="6">
    <location>
        <begin position="1050"/>
        <end position="1071"/>
    </location>
</feature>
<keyword evidence="3 6" id="KW-1133">Transmembrane helix</keyword>
<dbReference type="EMBL" id="CAJNJA010007116">
    <property type="protein sequence ID" value="CAE7220577.1"/>
    <property type="molecule type" value="Genomic_DNA"/>
</dbReference>
<keyword evidence="10" id="KW-1185">Reference proteome</keyword>
<evidence type="ECO:0000259" key="7">
    <source>
        <dbReference type="Pfam" id="PF04547"/>
    </source>
</evidence>
<dbReference type="InterPro" id="IPR007632">
    <property type="entry name" value="Anoctamin"/>
</dbReference>
<dbReference type="PANTHER" id="PTHR12308:SF73">
    <property type="entry name" value="ANOCTAMIN"/>
    <property type="match status" value="1"/>
</dbReference>
<dbReference type="GO" id="GO:0016020">
    <property type="term" value="C:membrane"/>
    <property type="evidence" value="ECO:0007669"/>
    <property type="project" value="UniProtKB-SubCell"/>
</dbReference>
<evidence type="ECO:0000256" key="5">
    <source>
        <dbReference type="SAM" id="MobiDB-lite"/>
    </source>
</evidence>
<dbReference type="InterPro" id="IPR007036">
    <property type="entry name" value="Aste_AspA_hybrid_dom"/>
</dbReference>
<reference evidence="9" key="1">
    <citation type="submission" date="2021-02" db="EMBL/GenBank/DDBJ databases">
        <authorList>
            <person name="Dougan E. K."/>
            <person name="Rhodes N."/>
            <person name="Thang M."/>
            <person name="Chan C."/>
        </authorList>
    </citation>
    <scope>NUCLEOTIDE SEQUENCE</scope>
</reference>
<dbReference type="Pfam" id="PF04952">
    <property type="entry name" value="AstE_AspA_hybrid"/>
    <property type="match status" value="1"/>
</dbReference>
<name>A0A812KAX8_9DINO</name>
<feature type="domain" description="AstE/AspA barrel-sandwich hybrid" evidence="8">
    <location>
        <begin position="1421"/>
        <end position="1488"/>
    </location>
</feature>
<feature type="transmembrane region" description="Helical" evidence="6">
    <location>
        <begin position="928"/>
        <end position="948"/>
    </location>
</feature>
<feature type="region of interest" description="Disordered" evidence="5">
    <location>
        <begin position="1"/>
        <end position="99"/>
    </location>
</feature>
<evidence type="ECO:0000256" key="4">
    <source>
        <dbReference type="ARBA" id="ARBA00023136"/>
    </source>
</evidence>
<dbReference type="OrthoDB" id="296386at2759"/>
<dbReference type="Pfam" id="PF04547">
    <property type="entry name" value="Anoctamin"/>
    <property type="match status" value="1"/>
</dbReference>
<dbReference type="Gene3D" id="2.20.25.160">
    <property type="match status" value="1"/>
</dbReference>
<comment type="subcellular location">
    <subcellularLocation>
        <location evidence="1">Membrane</location>
        <topology evidence="1">Multi-pass membrane protein</topology>
    </subcellularLocation>
</comment>
<evidence type="ECO:0000256" key="3">
    <source>
        <dbReference type="ARBA" id="ARBA00022989"/>
    </source>
</evidence>
<keyword evidence="4 6" id="KW-0472">Membrane</keyword>
<accession>A0A812KAX8</accession>
<evidence type="ECO:0000256" key="1">
    <source>
        <dbReference type="ARBA" id="ARBA00004141"/>
    </source>
</evidence>
<evidence type="ECO:0000256" key="6">
    <source>
        <dbReference type="SAM" id="Phobius"/>
    </source>
</evidence>
<feature type="compositionally biased region" description="Basic residues" evidence="5">
    <location>
        <begin position="8"/>
        <end position="22"/>
    </location>
</feature>
<dbReference type="Proteomes" id="UP000601435">
    <property type="component" value="Unassembled WGS sequence"/>
</dbReference>
<feature type="compositionally biased region" description="Low complexity" evidence="5">
    <location>
        <begin position="23"/>
        <end position="35"/>
    </location>
</feature>
<keyword evidence="2 6" id="KW-0812">Transmembrane</keyword>
<feature type="transmembrane region" description="Helical" evidence="6">
    <location>
        <begin position="1310"/>
        <end position="1330"/>
    </location>
</feature>
<feature type="compositionally biased region" description="Polar residues" evidence="5">
    <location>
        <begin position="48"/>
        <end position="70"/>
    </location>
</feature>
<gene>
    <name evidence="9" type="primary">ANO1</name>
    <name evidence="9" type="ORF">SNEC2469_LOCUS2789</name>
</gene>
<organism evidence="9 10">
    <name type="scientific">Symbiodinium necroappetens</name>
    <dbReference type="NCBI Taxonomy" id="1628268"/>
    <lineage>
        <taxon>Eukaryota</taxon>
        <taxon>Sar</taxon>
        <taxon>Alveolata</taxon>
        <taxon>Dinophyceae</taxon>
        <taxon>Suessiales</taxon>
        <taxon>Symbiodiniaceae</taxon>
        <taxon>Symbiodinium</taxon>
    </lineage>
</organism>
<dbReference type="PANTHER" id="PTHR12308">
    <property type="entry name" value="ANOCTAMIN"/>
    <property type="match status" value="1"/>
</dbReference>
<feature type="transmembrane region" description="Helical" evidence="6">
    <location>
        <begin position="1160"/>
        <end position="1181"/>
    </location>
</feature>
<feature type="transmembrane region" description="Helical" evidence="6">
    <location>
        <begin position="1083"/>
        <end position="1110"/>
    </location>
</feature>
<dbReference type="InterPro" id="IPR049452">
    <property type="entry name" value="Anoctamin_TM"/>
</dbReference>
<comment type="caution">
    <text evidence="9">The sequence shown here is derived from an EMBL/GenBank/DDBJ whole genome shotgun (WGS) entry which is preliminary data.</text>
</comment>
<feature type="domain" description="Anoctamin transmembrane" evidence="7">
    <location>
        <begin position="881"/>
        <end position="1399"/>
    </location>
</feature>
<protein>
    <submittedName>
        <fullName evidence="9">ANO1 protein</fullName>
    </submittedName>
</protein>
<evidence type="ECO:0000313" key="10">
    <source>
        <dbReference type="Proteomes" id="UP000601435"/>
    </source>
</evidence>
<dbReference type="SUPFAM" id="SSF53187">
    <property type="entry name" value="Zn-dependent exopeptidases"/>
    <property type="match status" value="1"/>
</dbReference>
<feature type="transmembrane region" description="Helical" evidence="6">
    <location>
        <begin position="1368"/>
        <end position="1388"/>
    </location>
</feature>
<feature type="transmembrane region" description="Helical" evidence="6">
    <location>
        <begin position="1131"/>
        <end position="1148"/>
    </location>
</feature>
<dbReference type="GO" id="GO:0005254">
    <property type="term" value="F:chloride channel activity"/>
    <property type="evidence" value="ECO:0007669"/>
    <property type="project" value="TreeGrafter"/>
</dbReference>
<evidence type="ECO:0000256" key="2">
    <source>
        <dbReference type="ARBA" id="ARBA00022692"/>
    </source>
</evidence>
<proteinExistence type="predicted"/>
<evidence type="ECO:0000313" key="9">
    <source>
        <dbReference type="EMBL" id="CAE7220577.1"/>
    </source>
</evidence>
<feature type="transmembrane region" description="Helical" evidence="6">
    <location>
        <begin position="1256"/>
        <end position="1278"/>
    </location>
</feature>